<feature type="signal peptide" evidence="1">
    <location>
        <begin position="1"/>
        <end position="23"/>
    </location>
</feature>
<dbReference type="Pfam" id="PF19765">
    <property type="entry name" value="DUF6252"/>
    <property type="match status" value="1"/>
</dbReference>
<dbReference type="PROSITE" id="PS51257">
    <property type="entry name" value="PROKAR_LIPOPROTEIN"/>
    <property type="match status" value="1"/>
</dbReference>
<dbReference type="EMBL" id="BAABCR010000015">
    <property type="protein sequence ID" value="GAA4031816.1"/>
    <property type="molecule type" value="Genomic_DNA"/>
</dbReference>
<evidence type="ECO:0000313" key="3">
    <source>
        <dbReference type="Proteomes" id="UP001500968"/>
    </source>
</evidence>
<comment type="caution">
    <text evidence="2">The sequence shown here is derived from an EMBL/GenBank/DDBJ whole genome shotgun (WGS) entry which is preliminary data.</text>
</comment>
<reference evidence="3" key="1">
    <citation type="journal article" date="2019" name="Int. J. Syst. Evol. Microbiol.">
        <title>The Global Catalogue of Microorganisms (GCM) 10K type strain sequencing project: providing services to taxonomists for standard genome sequencing and annotation.</title>
        <authorList>
            <consortium name="The Broad Institute Genomics Platform"/>
            <consortium name="The Broad Institute Genome Sequencing Center for Infectious Disease"/>
            <person name="Wu L."/>
            <person name="Ma J."/>
        </authorList>
    </citation>
    <scope>NUCLEOTIDE SEQUENCE [LARGE SCALE GENOMIC DNA]</scope>
    <source>
        <strain evidence="3">JCM 17064</strain>
    </source>
</reference>
<evidence type="ECO:0008006" key="4">
    <source>
        <dbReference type="Google" id="ProtNLM"/>
    </source>
</evidence>
<feature type="chain" id="PRO_5046688945" description="Lipoprotein" evidence="1">
    <location>
        <begin position="24"/>
        <end position="278"/>
    </location>
</feature>
<evidence type="ECO:0000256" key="1">
    <source>
        <dbReference type="SAM" id="SignalP"/>
    </source>
</evidence>
<name>A0ABP7TVB8_9FLAO</name>
<accession>A0ABP7TVB8</accession>
<dbReference type="InterPro" id="IPR046219">
    <property type="entry name" value="DUF6252"/>
</dbReference>
<evidence type="ECO:0000313" key="2">
    <source>
        <dbReference type="EMBL" id="GAA4031816.1"/>
    </source>
</evidence>
<organism evidence="2 3">
    <name type="scientific">Flavobacterium cheonhonense</name>
    <dbReference type="NCBI Taxonomy" id="706185"/>
    <lineage>
        <taxon>Bacteria</taxon>
        <taxon>Pseudomonadati</taxon>
        <taxon>Bacteroidota</taxon>
        <taxon>Flavobacteriia</taxon>
        <taxon>Flavobacteriales</taxon>
        <taxon>Flavobacteriaceae</taxon>
        <taxon>Flavobacterium</taxon>
    </lineage>
</organism>
<protein>
    <recommendedName>
        <fullName evidence="4">Lipoprotein</fullName>
    </recommendedName>
</protein>
<keyword evidence="3" id="KW-1185">Reference proteome</keyword>
<keyword evidence="1" id="KW-0732">Signal</keyword>
<proteinExistence type="predicted"/>
<dbReference type="Proteomes" id="UP001500968">
    <property type="component" value="Unassembled WGS sequence"/>
</dbReference>
<gene>
    <name evidence="2" type="ORF">GCM10022386_14800</name>
</gene>
<dbReference type="RefSeq" id="WP_324688988.1">
    <property type="nucleotide sequence ID" value="NZ_BAABCR010000015.1"/>
</dbReference>
<sequence length="278" mass="31039">MKMIKIVSSFMLILAFASCSSDSGGSSSDEASMSVNGTNVVLSSPIVQRGEDTFVMTADLPNDESLQIEFNKYGNLGEFSYWQEFEVFKTYEHYKSNYFTFNLISVNENTRRVKVSFSGTLYADENDLNSDTRQVSGTFDLPYLVTTPLLNGLGLKCKIGSNDWYETSFWDNGFGNIDRKFISDDENQIIMKFVDEDISTGTYTFTTSSMNKMQLAKFNTTTLSYTEYNTTGTVTVTSNSFPLFGIRVIEGTFSLTATNPSNSADVIQVTNGSFKTNF</sequence>